<reference evidence="2 3" key="1">
    <citation type="journal article" date="2015" name="Nat. Commun.">
        <title>Outbred genome sequencing and CRISPR/Cas9 gene editing in butterflies.</title>
        <authorList>
            <person name="Li X."/>
            <person name="Fan D."/>
            <person name="Zhang W."/>
            <person name="Liu G."/>
            <person name="Zhang L."/>
            <person name="Zhao L."/>
            <person name="Fang X."/>
            <person name="Chen L."/>
            <person name="Dong Y."/>
            <person name="Chen Y."/>
            <person name="Ding Y."/>
            <person name="Zhao R."/>
            <person name="Feng M."/>
            <person name="Zhu Y."/>
            <person name="Feng Y."/>
            <person name="Jiang X."/>
            <person name="Zhu D."/>
            <person name="Xiang H."/>
            <person name="Feng X."/>
            <person name="Li S."/>
            <person name="Wang J."/>
            <person name="Zhang G."/>
            <person name="Kronforst M.R."/>
            <person name="Wang W."/>
        </authorList>
    </citation>
    <scope>NUCLEOTIDE SEQUENCE [LARGE SCALE GENOMIC DNA]</scope>
    <source>
        <strain evidence="2">Ya'a_city_454_Px</strain>
        <tissue evidence="2">Whole body</tissue>
    </source>
</reference>
<sequence>MTDDNIDTDLSIMHNARTLQPQVVSEPPHKPEPSVLMIEITVACDSVRAELNNKLSSQYKVVFFQTVLYIASMVVVLNGVLADDCPTSVRALLAAHPGYRDAAAQLLAAAPRVVGPQGLLYVAQRELAAAVPHDKNVSIIGSDDATSCIIVVVRHSGSGAVALAHLDGSGTDEAAAALVARALHLAAGYPEGRLELQLVGGFTDPHRYSDDLFANIMLSFHRLSEEIDLTMACCCELNTALGGGAGSPLVTGVGVDVRAGDLFPATFPDKGPEMPLRAARTITGGPNSAQVLDIYDNGVGMLRIGPFNYDPLRGVDLWLEQTDDFILKHLSTTPNAEPPHFVHHIRVTLKFIQTHPFPAVTVFPDNRPHFYRRDEHTGLWVSMRF</sequence>
<evidence type="ECO:0000313" key="2">
    <source>
        <dbReference type="EMBL" id="KPI91762.1"/>
    </source>
</evidence>
<dbReference type="GO" id="GO:0006511">
    <property type="term" value="P:ubiquitin-dependent protein catabolic process"/>
    <property type="evidence" value="ECO:0007669"/>
    <property type="project" value="TreeGrafter"/>
</dbReference>
<proteinExistence type="predicted"/>
<keyword evidence="1" id="KW-0812">Transmembrane</keyword>
<dbReference type="PANTHER" id="PTHR12498">
    <property type="entry name" value="N-TERMINAL ASPARAGINE AMIDOHYDROLASE"/>
    <property type="match status" value="1"/>
</dbReference>
<evidence type="ECO:0000256" key="1">
    <source>
        <dbReference type="SAM" id="Phobius"/>
    </source>
</evidence>
<dbReference type="PANTHER" id="PTHR12498:SF0">
    <property type="entry name" value="PROTEIN N-TERMINAL ASPARAGINE AMIDOHYDROLASE"/>
    <property type="match status" value="1"/>
</dbReference>
<dbReference type="Pfam" id="PF14736">
    <property type="entry name" value="N_Asn_amidohyd"/>
    <property type="match status" value="1"/>
</dbReference>
<dbReference type="GO" id="GO:0005634">
    <property type="term" value="C:nucleus"/>
    <property type="evidence" value="ECO:0007669"/>
    <property type="project" value="TreeGrafter"/>
</dbReference>
<gene>
    <name evidence="2" type="ORF">RR46_15266</name>
</gene>
<name>A0A194PEQ9_PAPXU</name>
<dbReference type="GO" id="GO:0008418">
    <property type="term" value="F:protein-N-terminal asparagine amidohydrolase activity"/>
    <property type="evidence" value="ECO:0007669"/>
    <property type="project" value="InterPro"/>
</dbReference>
<keyword evidence="2" id="KW-0378">Hydrolase</keyword>
<dbReference type="Proteomes" id="UP000053268">
    <property type="component" value="Unassembled WGS sequence"/>
</dbReference>
<keyword evidence="1" id="KW-0472">Membrane</keyword>
<feature type="transmembrane region" description="Helical" evidence="1">
    <location>
        <begin position="61"/>
        <end position="81"/>
    </location>
</feature>
<dbReference type="InterPro" id="IPR026750">
    <property type="entry name" value="NTAN1"/>
</dbReference>
<dbReference type="AlphaFoldDB" id="A0A194PEQ9"/>
<dbReference type="EMBL" id="KQ459606">
    <property type="protein sequence ID" value="KPI91762.1"/>
    <property type="molecule type" value="Genomic_DNA"/>
</dbReference>
<protein>
    <submittedName>
        <fullName evidence="2">Protein N-terminal asparagine amidohydrolase</fullName>
    </submittedName>
</protein>
<organism evidence="2 3">
    <name type="scientific">Papilio xuthus</name>
    <name type="common">Asian swallowtail butterfly</name>
    <dbReference type="NCBI Taxonomy" id="66420"/>
    <lineage>
        <taxon>Eukaryota</taxon>
        <taxon>Metazoa</taxon>
        <taxon>Ecdysozoa</taxon>
        <taxon>Arthropoda</taxon>
        <taxon>Hexapoda</taxon>
        <taxon>Insecta</taxon>
        <taxon>Pterygota</taxon>
        <taxon>Neoptera</taxon>
        <taxon>Endopterygota</taxon>
        <taxon>Lepidoptera</taxon>
        <taxon>Glossata</taxon>
        <taxon>Ditrysia</taxon>
        <taxon>Papilionoidea</taxon>
        <taxon>Papilionidae</taxon>
        <taxon>Papilioninae</taxon>
        <taxon>Papilio</taxon>
    </lineage>
</organism>
<accession>A0A194PEQ9</accession>
<dbReference type="STRING" id="66420.A0A194PEQ9"/>
<keyword evidence="1" id="KW-1133">Transmembrane helix</keyword>
<keyword evidence="3" id="KW-1185">Reference proteome</keyword>
<evidence type="ECO:0000313" key="3">
    <source>
        <dbReference type="Proteomes" id="UP000053268"/>
    </source>
</evidence>